<feature type="compositionally biased region" description="Polar residues" evidence="1">
    <location>
        <begin position="88"/>
        <end position="103"/>
    </location>
</feature>
<protein>
    <recommendedName>
        <fullName evidence="5">Hyaluronan/mRNA-binding protein domain-containing protein</fullName>
    </recommendedName>
</protein>
<dbReference type="Proteomes" id="UP000250140">
    <property type="component" value="Unassembled WGS sequence"/>
</dbReference>
<name>A0A8E2EZC3_9PEZI</name>
<reference evidence="3 4" key="1">
    <citation type="journal article" date="2016" name="Nat. Commun.">
        <title>Ectomycorrhizal ecology is imprinted in the genome of the dominant symbiotic fungus Cenococcum geophilum.</title>
        <authorList>
            <consortium name="DOE Joint Genome Institute"/>
            <person name="Peter M."/>
            <person name="Kohler A."/>
            <person name="Ohm R.A."/>
            <person name="Kuo A."/>
            <person name="Krutzmann J."/>
            <person name="Morin E."/>
            <person name="Arend M."/>
            <person name="Barry K.W."/>
            <person name="Binder M."/>
            <person name="Choi C."/>
            <person name="Clum A."/>
            <person name="Copeland A."/>
            <person name="Grisel N."/>
            <person name="Haridas S."/>
            <person name="Kipfer T."/>
            <person name="LaButti K."/>
            <person name="Lindquist E."/>
            <person name="Lipzen A."/>
            <person name="Maire R."/>
            <person name="Meier B."/>
            <person name="Mihaltcheva S."/>
            <person name="Molinier V."/>
            <person name="Murat C."/>
            <person name="Poggeler S."/>
            <person name="Quandt C.A."/>
            <person name="Sperisen C."/>
            <person name="Tritt A."/>
            <person name="Tisserant E."/>
            <person name="Crous P.W."/>
            <person name="Henrissat B."/>
            <person name="Nehls U."/>
            <person name="Egli S."/>
            <person name="Spatafora J.W."/>
            <person name="Grigoriev I.V."/>
            <person name="Martin F.M."/>
        </authorList>
    </citation>
    <scope>NUCLEOTIDE SEQUENCE [LARGE SCALE GENOMIC DNA]</scope>
    <source>
        <strain evidence="3 4">CBS 207.34</strain>
    </source>
</reference>
<evidence type="ECO:0000313" key="3">
    <source>
        <dbReference type="EMBL" id="OCL07681.1"/>
    </source>
</evidence>
<proteinExistence type="predicted"/>
<evidence type="ECO:0008006" key="5">
    <source>
        <dbReference type="Google" id="ProtNLM"/>
    </source>
</evidence>
<feature type="signal peptide" evidence="2">
    <location>
        <begin position="1"/>
        <end position="19"/>
    </location>
</feature>
<accession>A0A8E2EZC3</accession>
<feature type="region of interest" description="Disordered" evidence="1">
    <location>
        <begin position="23"/>
        <end position="159"/>
    </location>
</feature>
<dbReference type="EMBL" id="KV749816">
    <property type="protein sequence ID" value="OCL07681.1"/>
    <property type="molecule type" value="Genomic_DNA"/>
</dbReference>
<dbReference type="OrthoDB" id="2122308at2759"/>
<keyword evidence="2" id="KW-0732">Signal</keyword>
<gene>
    <name evidence="3" type="ORF">AOQ84DRAFT_222635</name>
</gene>
<keyword evidence="4" id="KW-1185">Reference proteome</keyword>
<sequence length="159" mass="17597">MPSLSLALLVYQLVTRALGVSSRMTRSHKHNDRDHAALADGTADHEDHLPRYFAKSGHADTDPTKTKKNGGGKGNWGREGDEIEDYTYNLTNPRRRSNSSSHTGLKDFKTKFETVEPEPVFEEELHGAPIGEELEKESTISSTNSAQSVDEEDASSKKL</sequence>
<organism evidence="3 4">
    <name type="scientific">Glonium stellatum</name>
    <dbReference type="NCBI Taxonomy" id="574774"/>
    <lineage>
        <taxon>Eukaryota</taxon>
        <taxon>Fungi</taxon>
        <taxon>Dikarya</taxon>
        <taxon>Ascomycota</taxon>
        <taxon>Pezizomycotina</taxon>
        <taxon>Dothideomycetes</taxon>
        <taxon>Pleosporomycetidae</taxon>
        <taxon>Gloniales</taxon>
        <taxon>Gloniaceae</taxon>
        <taxon>Glonium</taxon>
    </lineage>
</organism>
<feature type="chain" id="PRO_5034299873" description="Hyaluronan/mRNA-binding protein domain-containing protein" evidence="2">
    <location>
        <begin position="20"/>
        <end position="159"/>
    </location>
</feature>
<evidence type="ECO:0000256" key="2">
    <source>
        <dbReference type="SAM" id="SignalP"/>
    </source>
</evidence>
<evidence type="ECO:0000256" key="1">
    <source>
        <dbReference type="SAM" id="MobiDB-lite"/>
    </source>
</evidence>
<dbReference type="AlphaFoldDB" id="A0A8E2EZC3"/>
<feature type="compositionally biased region" description="Basic and acidic residues" evidence="1">
    <location>
        <begin position="104"/>
        <end position="114"/>
    </location>
</feature>
<feature type="compositionally biased region" description="Polar residues" evidence="1">
    <location>
        <begin position="139"/>
        <end position="148"/>
    </location>
</feature>
<evidence type="ECO:0000313" key="4">
    <source>
        <dbReference type="Proteomes" id="UP000250140"/>
    </source>
</evidence>
<feature type="compositionally biased region" description="Basic and acidic residues" evidence="1">
    <location>
        <begin position="31"/>
        <end position="50"/>
    </location>
</feature>